<evidence type="ECO:0000313" key="6">
    <source>
        <dbReference type="Proteomes" id="UP000322234"/>
    </source>
</evidence>
<dbReference type="InterPro" id="IPR040455">
    <property type="entry name" value="Atg6_BARA"/>
</dbReference>
<keyword evidence="6" id="KW-1185">Reference proteome</keyword>
<dbReference type="GO" id="GO:0045324">
    <property type="term" value="P:late endosome to vacuole transport"/>
    <property type="evidence" value="ECO:0007669"/>
    <property type="project" value="TreeGrafter"/>
</dbReference>
<dbReference type="GO" id="GO:0030674">
    <property type="term" value="F:protein-macromolecule adaptor activity"/>
    <property type="evidence" value="ECO:0007669"/>
    <property type="project" value="TreeGrafter"/>
</dbReference>
<evidence type="ECO:0000256" key="2">
    <source>
        <dbReference type="ARBA" id="ARBA00023006"/>
    </source>
</evidence>
<dbReference type="EMBL" id="VBQZ03000460">
    <property type="protein sequence ID" value="MXQ99455.1"/>
    <property type="molecule type" value="Genomic_DNA"/>
</dbReference>
<dbReference type="PANTHER" id="PTHR12768">
    <property type="entry name" value="BECLIN 1"/>
    <property type="match status" value="1"/>
</dbReference>
<dbReference type="GO" id="GO:0034271">
    <property type="term" value="C:phosphatidylinositol 3-kinase complex, class III, type I"/>
    <property type="evidence" value="ECO:0007669"/>
    <property type="project" value="TreeGrafter"/>
</dbReference>
<dbReference type="InterPro" id="IPR038274">
    <property type="entry name" value="Atg6/Beclin_C_sf"/>
</dbReference>
<dbReference type="GO" id="GO:0000045">
    <property type="term" value="P:autophagosome assembly"/>
    <property type="evidence" value="ECO:0007669"/>
    <property type="project" value="TreeGrafter"/>
</dbReference>
<organism evidence="5 6">
    <name type="scientific">Bos mutus</name>
    <name type="common">wild yak</name>
    <dbReference type="NCBI Taxonomy" id="72004"/>
    <lineage>
        <taxon>Eukaryota</taxon>
        <taxon>Metazoa</taxon>
        <taxon>Chordata</taxon>
        <taxon>Craniata</taxon>
        <taxon>Vertebrata</taxon>
        <taxon>Euteleostomi</taxon>
        <taxon>Mammalia</taxon>
        <taxon>Eutheria</taxon>
        <taxon>Laurasiatheria</taxon>
        <taxon>Artiodactyla</taxon>
        <taxon>Ruminantia</taxon>
        <taxon>Pecora</taxon>
        <taxon>Bovidae</taxon>
        <taxon>Bovinae</taxon>
        <taxon>Bos</taxon>
    </lineage>
</organism>
<protein>
    <recommendedName>
        <fullName evidence="4">Atg6 BARA domain-containing protein</fullName>
    </recommendedName>
</protein>
<feature type="region of interest" description="Disordered" evidence="3">
    <location>
        <begin position="392"/>
        <end position="415"/>
    </location>
</feature>
<feature type="compositionally biased region" description="Low complexity" evidence="3">
    <location>
        <begin position="303"/>
        <end position="319"/>
    </location>
</feature>
<evidence type="ECO:0000313" key="5">
    <source>
        <dbReference type="EMBL" id="MXQ99455.1"/>
    </source>
</evidence>
<dbReference type="InterPro" id="IPR007243">
    <property type="entry name" value="Atg6/Beclin"/>
</dbReference>
<dbReference type="GO" id="GO:0043548">
    <property type="term" value="F:phosphatidylinositol 3-kinase binding"/>
    <property type="evidence" value="ECO:0007669"/>
    <property type="project" value="TreeGrafter"/>
</dbReference>
<dbReference type="GO" id="GO:0006995">
    <property type="term" value="P:cellular response to nitrogen starvation"/>
    <property type="evidence" value="ECO:0007669"/>
    <property type="project" value="TreeGrafter"/>
</dbReference>
<dbReference type="PANTHER" id="PTHR12768:SF4">
    <property type="entry name" value="BECLIN-1"/>
    <property type="match status" value="1"/>
</dbReference>
<dbReference type="Pfam" id="PF04111">
    <property type="entry name" value="APG6"/>
    <property type="match status" value="1"/>
</dbReference>
<comment type="caution">
    <text evidence="5">The sequence shown here is derived from an EMBL/GenBank/DDBJ whole genome shotgun (WGS) entry which is preliminary data.</text>
</comment>
<dbReference type="GO" id="GO:0000407">
    <property type="term" value="C:phagophore assembly site"/>
    <property type="evidence" value="ECO:0007669"/>
    <property type="project" value="TreeGrafter"/>
</dbReference>
<proteinExistence type="inferred from homology"/>
<comment type="similarity">
    <text evidence="1">Belongs to the beclin family.</text>
</comment>
<feature type="domain" description="Atg6 BARA" evidence="4">
    <location>
        <begin position="6"/>
        <end position="90"/>
    </location>
</feature>
<sequence>MQLDKLKRTNVFNATFHIWHSGQFGTINNFRLGRWPSVPVEWNEINAAWGQTVLLLHALANKVGLKSQRCRLVPSGNHSYLESLTDKSEGVSPVPVLRNDNEALVTAFLMLGFQAHPKYTAVPCQELIDKMTIDVEKGKIEDIGGSGGSYYIETQFNSEEQSSFALKAFNFILFAKKETFKIRLRQLCVPHRDATRVPASSLEFTTALKSPPGPHCARGCRGDKLHRHRGETDTFIKIADHCPRSSGAAKRDGQSAICQAVGQEPESMFYEHRDGGRTLHLPRPLHASSPQPSFFTAVRLEHPTVPGPSKVSSPSGQSPNLHSSRPFMTGHLLVTACRAPHALLLAPGQRALPHCSREVGPRRPAGLVCITWPCSPREQNWTDMRCVTGQQPQVGSSLPIHSSAHLSTPHGQDGA</sequence>
<reference evidence="5" key="1">
    <citation type="submission" date="2019-10" db="EMBL/GenBank/DDBJ databases">
        <title>The sequence and de novo assembly of the wild yak genome.</title>
        <authorList>
            <person name="Liu Y."/>
        </authorList>
    </citation>
    <scope>NUCLEOTIDE SEQUENCE [LARGE SCALE GENOMIC DNA]</scope>
    <source>
        <strain evidence="5">WY2019</strain>
    </source>
</reference>
<dbReference type="GO" id="GO:0034272">
    <property type="term" value="C:phosphatidylinositol 3-kinase complex, class III, type II"/>
    <property type="evidence" value="ECO:0007669"/>
    <property type="project" value="TreeGrafter"/>
</dbReference>
<accession>A0A6B0SDP4</accession>
<dbReference type="Proteomes" id="UP000322234">
    <property type="component" value="Unassembled WGS sequence"/>
</dbReference>
<evidence type="ECO:0000256" key="1">
    <source>
        <dbReference type="ARBA" id="ARBA00005965"/>
    </source>
</evidence>
<evidence type="ECO:0000256" key="3">
    <source>
        <dbReference type="SAM" id="MobiDB-lite"/>
    </source>
</evidence>
<dbReference type="AlphaFoldDB" id="A0A6B0SDP4"/>
<evidence type="ECO:0000259" key="4">
    <source>
        <dbReference type="Pfam" id="PF04111"/>
    </source>
</evidence>
<gene>
    <name evidence="5" type="ORF">E5288_WYG021272</name>
</gene>
<keyword evidence="2" id="KW-0072">Autophagy</keyword>
<feature type="region of interest" description="Disordered" evidence="3">
    <location>
        <begin position="302"/>
        <end position="322"/>
    </location>
</feature>
<name>A0A6B0SDP4_9CETA</name>
<dbReference type="GO" id="GO:0000423">
    <property type="term" value="P:mitophagy"/>
    <property type="evidence" value="ECO:0007669"/>
    <property type="project" value="TreeGrafter"/>
</dbReference>
<dbReference type="Gene3D" id="1.10.418.40">
    <property type="entry name" value="Autophagy protein 6/Beclin 1"/>
    <property type="match status" value="1"/>
</dbReference>